<dbReference type="InterPro" id="IPR013977">
    <property type="entry name" value="GcvT_C"/>
</dbReference>
<accession>A0A2M9DG93</accession>
<evidence type="ECO:0000313" key="5">
    <source>
        <dbReference type="Proteomes" id="UP000187266"/>
    </source>
</evidence>
<reference evidence="4 5" key="1">
    <citation type="submission" date="2017-01" db="EMBL/GenBank/DDBJ databases">
        <title>Genomic analysis of Xuhuaishuia manganoxidans DY6-4.</title>
        <authorList>
            <person name="Wang X."/>
        </authorList>
    </citation>
    <scope>NUCLEOTIDE SEQUENCE [LARGE SCALE GENOMIC DNA]</scope>
    <source>
        <strain evidence="4 5">DY6-4</strain>
    </source>
</reference>
<dbReference type="EMBL" id="CP019124">
    <property type="protein sequence ID" value="APX88765.1"/>
    <property type="molecule type" value="Genomic_DNA"/>
</dbReference>
<dbReference type="InterPro" id="IPR029043">
    <property type="entry name" value="GcvT/YgfZ_C"/>
</dbReference>
<sequence length="370" mass="40875">MQALPRFALAPRLRPTPYSEAVDAAGASIYSVYNHMRLPVCFESFEADCAHLKTHVQVWDVAAQRQVQLRGPDAGALAQMMTPRDLSALRPGSCAYAPLVDDRGRLLNDPIAIKVDDDCWWFSIADSDVLLWAKGLALGHGLDVVISEPDVNPLAVQGPKATELMARIFGDGIREMRPFGTTRGRFDGREHVITRSGWSKQGGFEVYVEGWENAMPLWDALFDLGTDLEVRAGCPNLIERVESGLLSYGSDMTSEHTPYEAGLGRYCAPEQVSCIGRDALLEAREKGPDRQVRCITMPGDRVPPLRAFWPVTTRDGEHAGRVSSASWSPEFDTNVAIAMIEKGHWEPGTVLVVHTPDGAKEATVRERFFR</sequence>
<evidence type="ECO:0000259" key="3">
    <source>
        <dbReference type="Pfam" id="PF08669"/>
    </source>
</evidence>
<dbReference type="PANTHER" id="PTHR43757">
    <property type="entry name" value="AMINOMETHYLTRANSFERASE"/>
    <property type="match status" value="1"/>
</dbReference>
<dbReference type="InterPro" id="IPR028896">
    <property type="entry name" value="GcvT/YgfZ/DmdA"/>
</dbReference>
<gene>
    <name evidence="4" type="primary">dmdA</name>
    <name evidence="4" type="ORF">BV394_02650</name>
</gene>
<evidence type="ECO:0000256" key="1">
    <source>
        <dbReference type="PIRSR" id="PIRSR006487-1"/>
    </source>
</evidence>
<dbReference type="RefSeq" id="WP_076978789.1">
    <property type="nucleotide sequence ID" value="NZ_CP019124.1"/>
</dbReference>
<feature type="domain" description="Aminomethyltransferase C-terminal" evidence="3">
    <location>
        <begin position="290"/>
        <end position="368"/>
    </location>
</feature>
<organism evidence="4 5">
    <name type="scientific">Brevirhabdus pacifica</name>
    <dbReference type="NCBI Taxonomy" id="1267768"/>
    <lineage>
        <taxon>Bacteria</taxon>
        <taxon>Pseudomonadati</taxon>
        <taxon>Pseudomonadota</taxon>
        <taxon>Alphaproteobacteria</taxon>
        <taxon>Rhodobacterales</taxon>
        <taxon>Paracoccaceae</taxon>
        <taxon>Brevirhabdus</taxon>
    </lineage>
</organism>
<name>A0A1U7DFN7_9RHOB</name>
<dbReference type="Gene3D" id="3.30.1360.120">
    <property type="entry name" value="Probable tRNA modification gtpase trme, domain 1"/>
    <property type="match status" value="1"/>
</dbReference>
<dbReference type="InterPro" id="IPR006222">
    <property type="entry name" value="GCVT_N"/>
</dbReference>
<dbReference type="PIRSF" id="PIRSF006487">
    <property type="entry name" value="GcvT"/>
    <property type="match status" value="1"/>
</dbReference>
<dbReference type="STRING" id="1267768.BV394_02650"/>
<feature type="domain" description="GCVT N-terminal" evidence="2">
    <location>
        <begin position="20"/>
        <end position="268"/>
    </location>
</feature>
<dbReference type="InterPro" id="IPR027266">
    <property type="entry name" value="TrmE/GcvT-like"/>
</dbReference>
<dbReference type="SUPFAM" id="SSF101790">
    <property type="entry name" value="Aminomethyltransferase beta-barrel domain"/>
    <property type="match status" value="1"/>
</dbReference>
<dbReference type="NCBIfam" id="NF009133">
    <property type="entry name" value="PRK12486.1"/>
    <property type="match status" value="1"/>
</dbReference>
<dbReference type="PANTHER" id="PTHR43757:SF2">
    <property type="entry name" value="AMINOMETHYLTRANSFERASE, MITOCHONDRIAL"/>
    <property type="match status" value="1"/>
</dbReference>
<keyword evidence="5" id="KW-1185">Reference proteome</keyword>
<dbReference type="Pfam" id="PF01571">
    <property type="entry name" value="GCV_T"/>
    <property type="match status" value="1"/>
</dbReference>
<accession>A0A1U7DFN7</accession>
<dbReference type="AlphaFoldDB" id="A0A1U7DFN7"/>
<feature type="binding site" evidence="1">
    <location>
        <position position="205"/>
    </location>
    <ligand>
        <name>substrate</name>
    </ligand>
</feature>
<evidence type="ECO:0000259" key="2">
    <source>
        <dbReference type="Pfam" id="PF01571"/>
    </source>
</evidence>
<proteinExistence type="predicted"/>
<dbReference type="Pfam" id="PF08669">
    <property type="entry name" value="GCV_T_C"/>
    <property type="match status" value="1"/>
</dbReference>
<protein>
    <submittedName>
        <fullName evidence="4">Dimethylsulfoniopropionate demethylase</fullName>
    </submittedName>
</protein>
<dbReference type="Proteomes" id="UP000187266">
    <property type="component" value="Chromosome"/>
</dbReference>
<dbReference type="SUPFAM" id="SSF103025">
    <property type="entry name" value="Folate-binding domain"/>
    <property type="match status" value="1"/>
</dbReference>
<evidence type="ECO:0000313" key="4">
    <source>
        <dbReference type="EMBL" id="APX88765.1"/>
    </source>
</evidence>